<proteinExistence type="predicted"/>
<reference evidence="4 5" key="1">
    <citation type="submission" date="2024-06" db="EMBL/GenBank/DDBJ databases">
        <title>A chromosome-level genome assembly of beet webworm, Loxostege sticticalis.</title>
        <authorList>
            <person name="Zhang Y."/>
        </authorList>
    </citation>
    <scope>NUCLEOTIDE SEQUENCE [LARGE SCALE GENOMIC DNA]</scope>
    <source>
        <strain evidence="4">AQ028</strain>
        <tissue evidence="4">Male pupae</tissue>
    </source>
</reference>
<dbReference type="Pfam" id="PF25298">
    <property type="entry name" value="Baculo_FP_2nd"/>
    <property type="match status" value="1"/>
</dbReference>
<comment type="caution">
    <text evidence="4">The sequence shown here is derived from an EMBL/GenBank/DDBJ whole genome shotgun (WGS) entry which is preliminary data.</text>
</comment>
<feature type="compositionally biased region" description="Polar residues" evidence="1">
    <location>
        <begin position="10"/>
        <end position="25"/>
    </location>
</feature>
<protein>
    <recommendedName>
        <fullName evidence="2">FP protein C-terminal domain-containing protein</fullName>
    </recommendedName>
</protein>
<name>A0ABD0T1D4_LOXSC</name>
<dbReference type="InterPro" id="IPR057251">
    <property type="entry name" value="FP_C"/>
</dbReference>
<sequence>MSRAADMSVCESSESPPQRQDTTPEQYVFARPKNVTSEDFNSFKEEIRTMIQSLWTEQQKDIKNILPTLLEIKQTNTNIENSIALLTAQNLELTNKITQLENKCKDDREYIILLEEKVEHLQMGLRKTNLEIKNVPKKSNESNEDLIEMVLRLSTTIGGNLRKEDIKDIYRLRGKKEMKNPPIILETSSALLKTDILRRCKAFNVKTKSKICAKHLGFRTSEDTPVFICEQLTPRGSRLHFLARDLAKTQQYKYCWTAYGKVYVRKTDDSPIILIKSEAQVHHLMNK</sequence>
<dbReference type="EMBL" id="JBEDNZ010000016">
    <property type="protein sequence ID" value="KAL0822764.1"/>
    <property type="molecule type" value="Genomic_DNA"/>
</dbReference>
<accession>A0ABD0T1D4</accession>
<organism evidence="4 5">
    <name type="scientific">Loxostege sticticalis</name>
    <name type="common">Beet webworm moth</name>
    <dbReference type="NCBI Taxonomy" id="481309"/>
    <lineage>
        <taxon>Eukaryota</taxon>
        <taxon>Metazoa</taxon>
        <taxon>Ecdysozoa</taxon>
        <taxon>Arthropoda</taxon>
        <taxon>Hexapoda</taxon>
        <taxon>Insecta</taxon>
        <taxon>Pterygota</taxon>
        <taxon>Neoptera</taxon>
        <taxon>Endopterygota</taxon>
        <taxon>Lepidoptera</taxon>
        <taxon>Glossata</taxon>
        <taxon>Ditrysia</taxon>
        <taxon>Pyraloidea</taxon>
        <taxon>Crambidae</taxon>
        <taxon>Pyraustinae</taxon>
        <taxon>Loxostege</taxon>
    </lineage>
</organism>
<evidence type="ECO:0000259" key="2">
    <source>
        <dbReference type="Pfam" id="PF25298"/>
    </source>
</evidence>
<evidence type="ECO:0000313" key="5">
    <source>
        <dbReference type="Proteomes" id="UP001549921"/>
    </source>
</evidence>
<gene>
    <name evidence="4" type="ORF">ABMA28_001358</name>
    <name evidence="3" type="ORF">ABMA28_004772</name>
</gene>
<evidence type="ECO:0000313" key="4">
    <source>
        <dbReference type="EMBL" id="KAL0831828.1"/>
    </source>
</evidence>
<dbReference type="EMBL" id="JBEDNZ010000011">
    <property type="protein sequence ID" value="KAL0831828.1"/>
    <property type="molecule type" value="Genomic_DNA"/>
</dbReference>
<feature type="region of interest" description="Disordered" evidence="1">
    <location>
        <begin position="1"/>
        <end position="25"/>
    </location>
</feature>
<evidence type="ECO:0000256" key="1">
    <source>
        <dbReference type="SAM" id="MobiDB-lite"/>
    </source>
</evidence>
<evidence type="ECO:0000313" key="3">
    <source>
        <dbReference type="EMBL" id="KAL0822764.1"/>
    </source>
</evidence>
<dbReference type="Proteomes" id="UP001549921">
    <property type="component" value="Unassembled WGS sequence"/>
</dbReference>
<feature type="domain" description="FP protein C-terminal" evidence="2">
    <location>
        <begin position="233"/>
        <end position="284"/>
    </location>
</feature>
<dbReference type="AlphaFoldDB" id="A0ABD0T1D4"/>